<evidence type="ECO:0000313" key="2">
    <source>
        <dbReference type="EMBL" id="AXQ65134.1"/>
    </source>
</evidence>
<dbReference type="RefSeq" id="YP_010050952.1">
    <property type="nucleotide sequence ID" value="NC_054436.1"/>
</dbReference>
<organism evidence="2 3">
    <name type="scientific">Gordonia phage Schmidt</name>
    <dbReference type="NCBI Taxonomy" id="2301697"/>
    <lineage>
        <taxon>Viruses</taxon>
        <taxon>Duplodnaviria</taxon>
        <taxon>Heunggongvirae</taxon>
        <taxon>Uroviricota</taxon>
        <taxon>Caudoviricetes</taxon>
        <taxon>Ruthgordonvirinae</taxon>
        <taxon>Schmidtvirus</taxon>
        <taxon>Schmidtvirus schmidt</taxon>
    </lineage>
</organism>
<accession>A0A385E0D6</accession>
<name>A0A385E0D6_9CAUD</name>
<feature type="compositionally biased region" description="Basic residues" evidence="1">
    <location>
        <begin position="75"/>
        <end position="88"/>
    </location>
</feature>
<evidence type="ECO:0000313" key="3">
    <source>
        <dbReference type="Proteomes" id="UP000262719"/>
    </source>
</evidence>
<gene>
    <name evidence="2" type="primary">12</name>
    <name evidence="2" type="ORF">SEA_SCHMIDT_12</name>
</gene>
<feature type="region of interest" description="Disordered" evidence="1">
    <location>
        <begin position="69"/>
        <end position="88"/>
    </location>
</feature>
<keyword evidence="3" id="KW-1185">Reference proteome</keyword>
<dbReference type="EMBL" id="MH651189">
    <property type="protein sequence ID" value="AXQ65134.1"/>
    <property type="molecule type" value="Genomic_DNA"/>
</dbReference>
<proteinExistence type="predicted"/>
<evidence type="ECO:0000256" key="1">
    <source>
        <dbReference type="SAM" id="MobiDB-lite"/>
    </source>
</evidence>
<reference evidence="2 3" key="1">
    <citation type="submission" date="2018-07" db="EMBL/GenBank/DDBJ databases">
        <authorList>
            <person name="Roberston F.H."/>
            <person name="Ghiringhelli B.C."/>
            <person name="Garcia S."/>
            <person name="Henry S."/>
            <person name="Naegele L."/>
            <person name="Slowan-Pomeroy T."/>
            <person name="Briggs L.A."/>
            <person name="Warner M.H."/>
            <person name="Garlena R.A."/>
            <person name="Russell D.A."/>
            <person name="Pope W.H."/>
            <person name="Jacobs-Sera D."/>
            <person name="Hatfull G.F."/>
        </authorList>
    </citation>
    <scope>NUCLEOTIDE SEQUENCE [LARGE SCALE GENOMIC DNA]</scope>
</reference>
<protein>
    <submittedName>
        <fullName evidence="2">Uncharacterized protein</fullName>
    </submittedName>
</protein>
<dbReference type="Proteomes" id="UP000262719">
    <property type="component" value="Segment"/>
</dbReference>
<sequence length="88" mass="9512">MKLSQATWDKAVRARAVRQAMDRKAKAVASRAQAINDSEGGTATIRVESGVRPGGRPFVNVVSDKANEEYGDSKTRRRAALRRAARGG</sequence>
<dbReference type="GeneID" id="63911691"/>
<dbReference type="KEGG" id="vg:63911691"/>